<comment type="similarity">
    <text evidence="2">Belongs to the amino acid-polyamine-organocation (APC) superfamily. Spore germination protein (SGP) (TC 2.A.3.9) family.</text>
</comment>
<dbReference type="Pfam" id="PF03845">
    <property type="entry name" value="Spore_permease"/>
    <property type="match status" value="1"/>
</dbReference>
<gene>
    <name evidence="9" type="ORF">LSG31_10935</name>
</gene>
<keyword evidence="10" id="KW-1185">Reference proteome</keyword>
<organism evidence="9 10">
    <name type="scientific">Fodinisporobacter ferrooxydans</name>
    <dbReference type="NCBI Taxonomy" id="2901836"/>
    <lineage>
        <taxon>Bacteria</taxon>
        <taxon>Bacillati</taxon>
        <taxon>Bacillota</taxon>
        <taxon>Bacilli</taxon>
        <taxon>Bacillales</taxon>
        <taxon>Alicyclobacillaceae</taxon>
        <taxon>Fodinisporobacter</taxon>
    </lineage>
</organism>
<dbReference type="InterPro" id="IPR004761">
    <property type="entry name" value="Spore_GerAB"/>
</dbReference>
<feature type="transmembrane region" description="Helical" evidence="8">
    <location>
        <begin position="121"/>
        <end position="140"/>
    </location>
</feature>
<evidence type="ECO:0000313" key="10">
    <source>
        <dbReference type="Proteomes" id="UP000830167"/>
    </source>
</evidence>
<proteinExistence type="inferred from homology"/>
<feature type="transmembrane region" description="Helical" evidence="8">
    <location>
        <begin position="272"/>
        <end position="293"/>
    </location>
</feature>
<comment type="subcellular location">
    <subcellularLocation>
        <location evidence="1">Membrane</location>
        <topology evidence="1">Multi-pass membrane protein</topology>
    </subcellularLocation>
</comment>
<feature type="transmembrane region" description="Helical" evidence="8">
    <location>
        <begin position="184"/>
        <end position="206"/>
    </location>
</feature>
<dbReference type="NCBIfam" id="TIGR00912">
    <property type="entry name" value="2A0309"/>
    <property type="match status" value="1"/>
</dbReference>
<feature type="transmembrane region" description="Helical" evidence="8">
    <location>
        <begin position="336"/>
        <end position="356"/>
    </location>
</feature>
<keyword evidence="3" id="KW-0813">Transport</keyword>
<sequence>MNRLNQERLSLWQLFVLLVMFEAGSAVVVGIANEAKQDAWIAVLMAGIGGLFLAWMYHAILAPNPGLGLYQLFERCFGKIPGIGLSVIYILYFLYISSRVLRDFDELISSAVLPNTPTEVVSFLVMLVIGYLLYLGIEVLGRSSEIFFPYAAFFFWMMVVFLFISGRVKFSNLQPVLENGWGPIFQSIFPSLITFPFGEFVVLLVLFSSISNFKTAKWVAFTGIGFGGFIIFVSLILQICILGVNSKIRASFPLLNVAREISIANFLERVDAFIVFIIMVGIIVKVSIFFYVGLKGLEHIFHISYRSFVFPCAMLVSVMSIYIAENYAEHIEEGLRFVPIYLHIPFQIIIPCLLLVTSRIKTKKV</sequence>
<protein>
    <submittedName>
        <fullName evidence="9">Spore germination protein</fullName>
    </submittedName>
</protein>
<evidence type="ECO:0000256" key="8">
    <source>
        <dbReference type="SAM" id="Phobius"/>
    </source>
</evidence>
<feature type="transmembrane region" description="Helical" evidence="8">
    <location>
        <begin position="39"/>
        <end position="61"/>
    </location>
</feature>
<feature type="transmembrane region" description="Helical" evidence="8">
    <location>
        <begin position="305"/>
        <end position="324"/>
    </location>
</feature>
<evidence type="ECO:0000313" key="9">
    <source>
        <dbReference type="EMBL" id="UOF92622.1"/>
    </source>
</evidence>
<reference evidence="9" key="1">
    <citation type="submission" date="2021-12" db="EMBL/GenBank/DDBJ databases">
        <title>Alicyclobacillaceae gen. nov., sp. nov., isolated from chalcocite enrichment system.</title>
        <authorList>
            <person name="Jiang Z."/>
        </authorList>
    </citation>
    <scope>NUCLEOTIDE SEQUENCE</scope>
    <source>
        <strain evidence="9">MYW30-H2</strain>
    </source>
</reference>
<keyword evidence="4" id="KW-0309">Germination</keyword>
<dbReference type="PANTHER" id="PTHR34975:SF2">
    <property type="entry name" value="SPORE GERMINATION PROTEIN A2"/>
    <property type="match status" value="1"/>
</dbReference>
<evidence type="ECO:0000256" key="1">
    <source>
        <dbReference type="ARBA" id="ARBA00004141"/>
    </source>
</evidence>
<evidence type="ECO:0000256" key="4">
    <source>
        <dbReference type="ARBA" id="ARBA00022544"/>
    </source>
</evidence>
<dbReference type="Proteomes" id="UP000830167">
    <property type="component" value="Chromosome"/>
</dbReference>
<feature type="transmembrane region" description="Helical" evidence="8">
    <location>
        <begin position="147"/>
        <end position="164"/>
    </location>
</feature>
<keyword evidence="6 8" id="KW-1133">Transmembrane helix</keyword>
<evidence type="ECO:0000256" key="5">
    <source>
        <dbReference type="ARBA" id="ARBA00022692"/>
    </source>
</evidence>
<dbReference type="RefSeq" id="WP_347439290.1">
    <property type="nucleotide sequence ID" value="NZ_CP089291.1"/>
</dbReference>
<dbReference type="EMBL" id="CP089291">
    <property type="protein sequence ID" value="UOF92622.1"/>
    <property type="molecule type" value="Genomic_DNA"/>
</dbReference>
<keyword evidence="5 8" id="KW-0812">Transmembrane</keyword>
<evidence type="ECO:0000256" key="7">
    <source>
        <dbReference type="ARBA" id="ARBA00023136"/>
    </source>
</evidence>
<evidence type="ECO:0000256" key="6">
    <source>
        <dbReference type="ARBA" id="ARBA00022989"/>
    </source>
</evidence>
<dbReference type="PANTHER" id="PTHR34975">
    <property type="entry name" value="SPORE GERMINATION PROTEIN A2"/>
    <property type="match status" value="1"/>
</dbReference>
<evidence type="ECO:0000256" key="2">
    <source>
        <dbReference type="ARBA" id="ARBA00007998"/>
    </source>
</evidence>
<feature type="transmembrane region" description="Helical" evidence="8">
    <location>
        <begin position="12"/>
        <end position="33"/>
    </location>
</feature>
<name>A0ABY4CQ48_9BACL</name>
<accession>A0ABY4CQ48</accession>
<keyword evidence="7 8" id="KW-0472">Membrane</keyword>
<feature type="transmembrane region" description="Helical" evidence="8">
    <location>
        <begin position="218"/>
        <end position="244"/>
    </location>
</feature>
<feature type="transmembrane region" description="Helical" evidence="8">
    <location>
        <begin position="82"/>
        <end position="101"/>
    </location>
</feature>
<evidence type="ECO:0000256" key="3">
    <source>
        <dbReference type="ARBA" id="ARBA00022448"/>
    </source>
</evidence>